<evidence type="ECO:0000313" key="9">
    <source>
        <dbReference type="Proteomes" id="UP000011715"/>
    </source>
</evidence>
<evidence type="ECO:0000256" key="1">
    <source>
        <dbReference type="ARBA" id="ARBA00004123"/>
    </source>
</evidence>
<name>A0A0C4DWK6_MAGP6</name>
<keyword evidence="2" id="KW-0240">DNA-directed RNA polymerase</keyword>
<comment type="subcellular location">
    <subcellularLocation>
        <location evidence="1">Nucleus</location>
    </subcellularLocation>
</comment>
<reference evidence="8" key="5">
    <citation type="submission" date="2015-06" db="UniProtKB">
        <authorList>
            <consortium name="EnsemblFungi"/>
        </authorList>
    </citation>
    <scope>IDENTIFICATION</scope>
    <source>
        <strain evidence="8">ATCC 64411</strain>
    </source>
</reference>
<feature type="coiled-coil region" evidence="5">
    <location>
        <begin position="157"/>
        <end position="184"/>
    </location>
</feature>
<dbReference type="AlphaFoldDB" id="A0A0C4DWK6"/>
<reference evidence="7" key="3">
    <citation type="submission" date="2011-03" db="EMBL/GenBank/DDBJ databases">
        <title>Annotation of Magnaporthe poae ATCC 64411.</title>
        <authorList>
            <person name="Ma L.-J."/>
            <person name="Dead R."/>
            <person name="Young S.K."/>
            <person name="Zeng Q."/>
            <person name="Gargeya S."/>
            <person name="Fitzgerald M."/>
            <person name="Haas B."/>
            <person name="Abouelleil A."/>
            <person name="Alvarado L."/>
            <person name="Arachchi H.M."/>
            <person name="Berlin A."/>
            <person name="Brown A."/>
            <person name="Chapman S.B."/>
            <person name="Chen Z."/>
            <person name="Dunbar C."/>
            <person name="Freedman E."/>
            <person name="Gearin G."/>
            <person name="Gellesch M."/>
            <person name="Goldberg J."/>
            <person name="Griggs A."/>
            <person name="Gujja S."/>
            <person name="Heiman D."/>
            <person name="Howarth C."/>
            <person name="Larson L."/>
            <person name="Lui A."/>
            <person name="MacDonald P.J.P."/>
            <person name="Mehta T."/>
            <person name="Montmayeur A."/>
            <person name="Murphy C."/>
            <person name="Neiman D."/>
            <person name="Pearson M."/>
            <person name="Priest M."/>
            <person name="Roberts A."/>
            <person name="Saif S."/>
            <person name="Shea T."/>
            <person name="Shenoy N."/>
            <person name="Sisk P."/>
            <person name="Stolte C."/>
            <person name="Sykes S."/>
            <person name="Yandava C."/>
            <person name="Wortman J."/>
            <person name="Nusbaum C."/>
            <person name="Birren B."/>
        </authorList>
    </citation>
    <scope>NUCLEOTIDE SEQUENCE</scope>
    <source>
        <strain evidence="7">ATCC 64411</strain>
    </source>
</reference>
<dbReference type="Proteomes" id="UP000011715">
    <property type="component" value="Unassembled WGS sequence"/>
</dbReference>
<reference evidence="9" key="1">
    <citation type="submission" date="2010-05" db="EMBL/GenBank/DDBJ databases">
        <title>The genome sequence of Magnaporthe poae strain ATCC 64411.</title>
        <authorList>
            <person name="Ma L.-J."/>
            <person name="Dead R."/>
            <person name="Young S."/>
            <person name="Zeng Q."/>
            <person name="Koehrsen M."/>
            <person name="Alvarado L."/>
            <person name="Berlin A."/>
            <person name="Chapman S.B."/>
            <person name="Chen Z."/>
            <person name="Freedman E."/>
            <person name="Gellesch M."/>
            <person name="Goldberg J."/>
            <person name="Griggs A."/>
            <person name="Gujja S."/>
            <person name="Heilman E.R."/>
            <person name="Heiman D."/>
            <person name="Hepburn T."/>
            <person name="Howarth C."/>
            <person name="Jen D."/>
            <person name="Larson L."/>
            <person name="Mehta T."/>
            <person name="Neiman D."/>
            <person name="Pearson M."/>
            <person name="Roberts A."/>
            <person name="Saif S."/>
            <person name="Shea T."/>
            <person name="Shenoy N."/>
            <person name="Sisk P."/>
            <person name="Stolte C."/>
            <person name="Sykes S."/>
            <person name="Walk T."/>
            <person name="White J."/>
            <person name="Yandava C."/>
            <person name="Haas B."/>
            <person name="Nusbaum C."/>
            <person name="Birren B."/>
        </authorList>
    </citation>
    <scope>NUCLEOTIDE SEQUENCE [LARGE SCALE GENOMIC DNA]</scope>
    <source>
        <strain evidence="9">ATCC 64411 / 73-15</strain>
    </source>
</reference>
<feature type="region of interest" description="Disordered" evidence="6">
    <location>
        <begin position="1"/>
        <end position="74"/>
    </location>
</feature>
<keyword evidence="4" id="KW-0539">Nucleus</keyword>
<evidence type="ECO:0000256" key="6">
    <source>
        <dbReference type="SAM" id="MobiDB-lite"/>
    </source>
</evidence>
<evidence type="ECO:0000313" key="7">
    <source>
        <dbReference type="EMBL" id="KLU85359.1"/>
    </source>
</evidence>
<dbReference type="EMBL" id="ADBL01001040">
    <property type="status" value="NOT_ANNOTATED_CDS"/>
    <property type="molecule type" value="Genomic_DNA"/>
</dbReference>
<dbReference type="PANTHER" id="PTHR13408">
    <property type="entry name" value="DNA-DIRECTED RNA POLYMERASE III"/>
    <property type="match status" value="1"/>
</dbReference>
<evidence type="ECO:0000256" key="3">
    <source>
        <dbReference type="ARBA" id="ARBA00023163"/>
    </source>
</evidence>
<keyword evidence="3" id="KW-0804">Transcription</keyword>
<dbReference type="eggNOG" id="KOG3122">
    <property type="taxonomic scope" value="Eukaryota"/>
</dbReference>
<evidence type="ECO:0000256" key="2">
    <source>
        <dbReference type="ARBA" id="ARBA00022478"/>
    </source>
</evidence>
<dbReference type="Pfam" id="PF05132">
    <property type="entry name" value="RNA_pol_Rpc4"/>
    <property type="match status" value="1"/>
</dbReference>
<protein>
    <submittedName>
        <fullName evidence="7 8">Uncharacterized protein</fullName>
    </submittedName>
</protein>
<dbReference type="EMBL" id="GL876968">
    <property type="protein sequence ID" value="KLU85359.1"/>
    <property type="molecule type" value="Genomic_DNA"/>
</dbReference>
<accession>A0A0C4DWK6</accession>
<reference evidence="8" key="4">
    <citation type="journal article" date="2015" name="G3 (Bethesda)">
        <title>Genome sequences of three phytopathogenic species of the Magnaporthaceae family of fungi.</title>
        <authorList>
            <person name="Okagaki L.H."/>
            <person name="Nunes C.C."/>
            <person name="Sailsbery J."/>
            <person name="Clay B."/>
            <person name="Brown D."/>
            <person name="John T."/>
            <person name="Oh Y."/>
            <person name="Young N."/>
            <person name="Fitzgerald M."/>
            <person name="Haas B.J."/>
            <person name="Zeng Q."/>
            <person name="Young S."/>
            <person name="Adiconis X."/>
            <person name="Fan L."/>
            <person name="Levin J.Z."/>
            <person name="Mitchell T.K."/>
            <person name="Okubara P.A."/>
            <person name="Farman M.L."/>
            <person name="Kohn L.M."/>
            <person name="Birren B."/>
            <person name="Ma L.-J."/>
            <person name="Dean R.A."/>
        </authorList>
    </citation>
    <scope>NUCLEOTIDE SEQUENCE</scope>
    <source>
        <strain evidence="8">ATCC 64411 / 73-15</strain>
    </source>
</reference>
<dbReference type="GO" id="GO:0005666">
    <property type="term" value="C:RNA polymerase III complex"/>
    <property type="evidence" value="ECO:0007669"/>
    <property type="project" value="InterPro"/>
</dbReference>
<organism evidence="8 9">
    <name type="scientific">Magnaporthiopsis poae (strain ATCC 64411 / 73-15)</name>
    <name type="common">Kentucky bluegrass fungus</name>
    <name type="synonym">Magnaporthe poae</name>
    <dbReference type="NCBI Taxonomy" id="644358"/>
    <lineage>
        <taxon>Eukaryota</taxon>
        <taxon>Fungi</taxon>
        <taxon>Dikarya</taxon>
        <taxon>Ascomycota</taxon>
        <taxon>Pezizomycotina</taxon>
        <taxon>Sordariomycetes</taxon>
        <taxon>Sordariomycetidae</taxon>
        <taxon>Magnaporthales</taxon>
        <taxon>Magnaporthaceae</taxon>
        <taxon>Magnaporthiopsis</taxon>
    </lineage>
</organism>
<dbReference type="PANTHER" id="PTHR13408:SF0">
    <property type="entry name" value="DNA-DIRECTED RNA POLYMERASE III SUBUNIT RPC4"/>
    <property type="match status" value="1"/>
</dbReference>
<feature type="compositionally biased region" description="Basic and acidic residues" evidence="6">
    <location>
        <begin position="8"/>
        <end position="23"/>
    </location>
</feature>
<dbReference type="EnsemblFungi" id="MAPG_04387T0">
    <property type="protein sequence ID" value="MAPG_04387T0"/>
    <property type="gene ID" value="MAPG_04387"/>
</dbReference>
<evidence type="ECO:0000256" key="5">
    <source>
        <dbReference type="SAM" id="Coils"/>
    </source>
</evidence>
<dbReference type="GO" id="GO:0003677">
    <property type="term" value="F:DNA binding"/>
    <property type="evidence" value="ECO:0007669"/>
    <property type="project" value="InterPro"/>
</dbReference>
<keyword evidence="9" id="KW-1185">Reference proteome</keyword>
<evidence type="ECO:0000313" key="8">
    <source>
        <dbReference type="EnsemblFungi" id="MAPG_04387T0"/>
    </source>
</evidence>
<keyword evidence="5" id="KW-0175">Coiled coil</keyword>
<dbReference type="InterPro" id="IPR007811">
    <property type="entry name" value="RPC4"/>
</dbReference>
<sequence>MPPLRVVQRPDKKAKQKSVVKDEPVDEDGGVVTMDVGQTFDLTEGAGASSRNTDGNEKEDDDDESNPYPDTVGYVGKMTVRRSGKVTMDWGGIAYSVMPGIQTSFLTNAVLLEEADKKPRSGEIAGRAYGMGKVMGRFVCRPVFKEPVPWVVDPAELAEAKAEAEAKEEAKARALEEKARLGKT</sequence>
<reference evidence="7" key="2">
    <citation type="submission" date="2010-05" db="EMBL/GenBank/DDBJ databases">
        <title>The Genome Sequence of Magnaporthe poae strain ATCC 64411.</title>
        <authorList>
            <consortium name="The Broad Institute Genome Sequencing Platform"/>
            <consortium name="Broad Institute Genome Sequencing Center for Infectious Disease"/>
            <person name="Ma L.-J."/>
            <person name="Dead R."/>
            <person name="Young S."/>
            <person name="Zeng Q."/>
            <person name="Koehrsen M."/>
            <person name="Alvarado L."/>
            <person name="Berlin A."/>
            <person name="Chapman S.B."/>
            <person name="Chen Z."/>
            <person name="Freedman E."/>
            <person name="Gellesch M."/>
            <person name="Goldberg J."/>
            <person name="Griggs A."/>
            <person name="Gujja S."/>
            <person name="Heilman E.R."/>
            <person name="Heiman D."/>
            <person name="Hepburn T."/>
            <person name="Howarth C."/>
            <person name="Jen D."/>
            <person name="Larson L."/>
            <person name="Mehta T."/>
            <person name="Neiman D."/>
            <person name="Pearson M."/>
            <person name="Roberts A."/>
            <person name="Saif S."/>
            <person name="Shea T."/>
            <person name="Shenoy N."/>
            <person name="Sisk P."/>
            <person name="Stolte C."/>
            <person name="Sykes S."/>
            <person name="Walk T."/>
            <person name="White J."/>
            <person name="Yandava C."/>
            <person name="Haas B."/>
            <person name="Nusbaum C."/>
            <person name="Birren B."/>
        </authorList>
    </citation>
    <scope>NUCLEOTIDE SEQUENCE</scope>
    <source>
        <strain evidence="7">ATCC 64411</strain>
    </source>
</reference>
<dbReference type="OrthoDB" id="5836119at2759"/>
<gene>
    <name evidence="7" type="ORF">MAPG_04387</name>
</gene>
<proteinExistence type="predicted"/>
<dbReference type="STRING" id="644358.A0A0C4DWK6"/>
<evidence type="ECO:0000256" key="4">
    <source>
        <dbReference type="ARBA" id="ARBA00023242"/>
    </source>
</evidence>
<dbReference type="VEuPathDB" id="FungiDB:MAPG_04387"/>
<dbReference type="GO" id="GO:0042797">
    <property type="term" value="P:tRNA transcription by RNA polymerase III"/>
    <property type="evidence" value="ECO:0007669"/>
    <property type="project" value="TreeGrafter"/>
</dbReference>